<dbReference type="WBParaSite" id="Hba_05869">
    <property type="protein sequence ID" value="Hba_05869"/>
    <property type="gene ID" value="Hba_05869"/>
</dbReference>
<dbReference type="Proteomes" id="UP000095283">
    <property type="component" value="Unplaced"/>
</dbReference>
<keyword evidence="1" id="KW-1185">Reference proteome</keyword>
<sequence length="62" mass="6654">MGVLYALGSRSIISPKSKHQLCECSNELFVSKCDTSPSKEQVVSRKVFVSSSALAQKCGSIC</sequence>
<proteinExistence type="predicted"/>
<evidence type="ECO:0000313" key="1">
    <source>
        <dbReference type="Proteomes" id="UP000095283"/>
    </source>
</evidence>
<organism evidence="1 2">
    <name type="scientific">Heterorhabditis bacteriophora</name>
    <name type="common">Entomopathogenic nematode worm</name>
    <dbReference type="NCBI Taxonomy" id="37862"/>
    <lineage>
        <taxon>Eukaryota</taxon>
        <taxon>Metazoa</taxon>
        <taxon>Ecdysozoa</taxon>
        <taxon>Nematoda</taxon>
        <taxon>Chromadorea</taxon>
        <taxon>Rhabditida</taxon>
        <taxon>Rhabditina</taxon>
        <taxon>Rhabditomorpha</taxon>
        <taxon>Strongyloidea</taxon>
        <taxon>Heterorhabditidae</taxon>
        <taxon>Heterorhabditis</taxon>
    </lineage>
</organism>
<reference evidence="2" key="1">
    <citation type="submission" date="2016-11" db="UniProtKB">
        <authorList>
            <consortium name="WormBaseParasite"/>
        </authorList>
    </citation>
    <scope>IDENTIFICATION</scope>
</reference>
<name>A0A1I7WL53_HETBA</name>
<protein>
    <submittedName>
        <fullName evidence="2">Secreted protein</fullName>
    </submittedName>
</protein>
<dbReference type="AlphaFoldDB" id="A0A1I7WL53"/>
<evidence type="ECO:0000313" key="2">
    <source>
        <dbReference type="WBParaSite" id="Hba_05869"/>
    </source>
</evidence>
<accession>A0A1I7WL53</accession>